<dbReference type="GO" id="GO:0016491">
    <property type="term" value="F:oxidoreductase activity"/>
    <property type="evidence" value="ECO:0007669"/>
    <property type="project" value="UniProtKB-KW"/>
</dbReference>
<dbReference type="InterPro" id="IPR036188">
    <property type="entry name" value="FAD/NAD-bd_sf"/>
</dbReference>
<organism evidence="3 4">
    <name type="scientific">Oceaniradius stylonematis</name>
    <dbReference type="NCBI Taxonomy" id="2184161"/>
    <lineage>
        <taxon>Bacteria</taxon>
        <taxon>Pseudomonadati</taxon>
        <taxon>Pseudomonadota</taxon>
        <taxon>Alphaproteobacteria</taxon>
        <taxon>Hyphomicrobiales</taxon>
        <taxon>Ahrensiaceae</taxon>
        <taxon>Oceaniradius</taxon>
    </lineage>
</organism>
<keyword evidence="4" id="KW-1185">Reference proteome</keyword>
<dbReference type="Proteomes" id="UP000246132">
    <property type="component" value="Unassembled WGS sequence"/>
</dbReference>
<dbReference type="EMBL" id="QFWV02000004">
    <property type="protein sequence ID" value="RKF07403.1"/>
    <property type="molecule type" value="Genomic_DNA"/>
</dbReference>
<dbReference type="PRINTS" id="PR00368">
    <property type="entry name" value="FADPNR"/>
</dbReference>
<name>A0A3A8ANA8_9HYPH</name>
<dbReference type="AlphaFoldDB" id="A0A3A8ANA8"/>
<dbReference type="Pfam" id="PF07992">
    <property type="entry name" value="Pyr_redox_2"/>
    <property type="match status" value="1"/>
</dbReference>
<dbReference type="RefSeq" id="WP_109768885.1">
    <property type="nucleotide sequence ID" value="NZ_QFWV02000004.1"/>
</dbReference>
<dbReference type="PRINTS" id="PR00469">
    <property type="entry name" value="PNDRDTASEII"/>
</dbReference>
<feature type="domain" description="FAD/NAD(P)-binding" evidence="2">
    <location>
        <begin position="10"/>
        <end position="298"/>
    </location>
</feature>
<reference evidence="3 4" key="1">
    <citation type="journal article" date="2018" name="Int. J. Syst. Bacteriol.">
        <title>Oceaniradius stylonemae gen. nov., sp. nov., isolated from a red alga, Stylonema cornu-cervi.</title>
        <authorList>
            <person name="Jeong S."/>
        </authorList>
    </citation>
    <scope>NUCLEOTIDE SEQUENCE [LARGE SCALE GENOMIC DNA]</scope>
    <source>
        <strain evidence="3 4">StC1</strain>
    </source>
</reference>
<comment type="caution">
    <text evidence="3">The sequence shown here is derived from an EMBL/GenBank/DDBJ whole genome shotgun (WGS) entry which is preliminary data.</text>
</comment>
<dbReference type="PANTHER" id="PTHR42949:SF3">
    <property type="entry name" value="ANAEROBIC GLYCEROL-3-PHOSPHATE DEHYDROGENASE SUBUNIT B"/>
    <property type="match status" value="1"/>
</dbReference>
<evidence type="ECO:0000313" key="3">
    <source>
        <dbReference type="EMBL" id="RKF07403.1"/>
    </source>
</evidence>
<dbReference type="SUPFAM" id="SSF51905">
    <property type="entry name" value="FAD/NAD(P)-binding domain"/>
    <property type="match status" value="1"/>
</dbReference>
<keyword evidence="1" id="KW-0560">Oxidoreductase</keyword>
<dbReference type="Gene3D" id="3.50.50.60">
    <property type="entry name" value="FAD/NAD(P)-binding domain"/>
    <property type="match status" value="2"/>
</dbReference>
<proteinExistence type="predicted"/>
<gene>
    <name evidence="3" type="ORF">DEM25_006255</name>
</gene>
<accession>A0A3A8ANA8</accession>
<dbReference type="OrthoDB" id="5287468at2"/>
<dbReference type="PANTHER" id="PTHR42949">
    <property type="entry name" value="ANAEROBIC GLYCEROL-3-PHOSPHATE DEHYDROGENASE SUBUNIT B"/>
    <property type="match status" value="1"/>
</dbReference>
<dbReference type="InterPro" id="IPR051691">
    <property type="entry name" value="Metab_Enz_Cyan_OpOx_G3PDH"/>
</dbReference>
<evidence type="ECO:0000256" key="1">
    <source>
        <dbReference type="ARBA" id="ARBA00023002"/>
    </source>
</evidence>
<evidence type="ECO:0000313" key="4">
    <source>
        <dbReference type="Proteomes" id="UP000246132"/>
    </source>
</evidence>
<evidence type="ECO:0000259" key="2">
    <source>
        <dbReference type="Pfam" id="PF07992"/>
    </source>
</evidence>
<protein>
    <submittedName>
        <fullName evidence="3">FAD-dependent oxidoreductase</fullName>
    </submittedName>
</protein>
<dbReference type="InterPro" id="IPR023753">
    <property type="entry name" value="FAD/NAD-binding_dom"/>
</dbReference>
<sequence>MSRERFDEADVVIVGAGPAGLSAAVRLRQRGVDRVVVLDREPQAGGIPRHCGHYPYGVREFGRLMKGPAYAARNVAAARSAGVEIITGATVTVLGEGPELAISTADGVFSIRPARVLLCTGVRETSRAQRLIGGSKPAGVISTGALQGLVYLQSLKPFRQPVVLGTELVSFSALMTCRHLGIRPVAMIEPNATITARAPAAFFPRLLRIPLMLGTRIEQICGRDRVEAVVVRRPDGEMRTIETDGVIVSGQFRPESALLRGSHLRIDRRTGGPEVDQYGRCSDPDYFAAGNMLHPVETAGWCWREGRAVADAIADSLQGNILMPASALRLADAAGPLKYVVPQRIVPGTKTAPLDRLQVRLARPARGRLVLKAADGKTTVLARVDSRPERRITVPLGKLAEVGPGDARIVIEEDG</sequence>